<reference evidence="4" key="1">
    <citation type="submission" date="2019-11" db="EMBL/GenBank/DDBJ databases">
        <authorList>
            <person name="Liu Y."/>
            <person name="Hou J."/>
            <person name="Li T.-Q."/>
            <person name="Guan C.-H."/>
            <person name="Wu X."/>
            <person name="Wu H.-Z."/>
            <person name="Ling F."/>
            <person name="Zhang R."/>
            <person name="Shi X.-G."/>
            <person name="Ren J.-P."/>
            <person name="Chen E.-F."/>
            <person name="Sun J.-M."/>
        </authorList>
    </citation>
    <scope>NUCLEOTIDE SEQUENCE</scope>
    <source>
        <strain evidence="4">Adult_tree_wgs_1</strain>
        <tissue evidence="4">Leaves</tissue>
    </source>
</reference>
<accession>A0A834HK72</accession>
<proteinExistence type="predicted"/>
<feature type="region of interest" description="Disordered" evidence="3">
    <location>
        <begin position="1"/>
        <end position="112"/>
    </location>
</feature>
<dbReference type="AlphaFoldDB" id="A0A834HK72"/>
<dbReference type="GO" id="GO:0072699">
    <property type="term" value="P:protein localization to cortical microtubule cytoskeleton"/>
    <property type="evidence" value="ECO:0007669"/>
    <property type="project" value="TreeGrafter"/>
</dbReference>
<dbReference type="InterPro" id="IPR040265">
    <property type="entry name" value="CHUP1/IPGA1-like"/>
</dbReference>
<sequence length="514" mass="56780">MKQEVSPTATTTATKPQGNPRAAASSRLRASSKPKDSHTAIGNNNNGNRVSPPLLPKPTPNSKPVLANKPKPRSGVEQFSRPTRRQHTPDLKNSDLGGKKELDEKVDQEKKSETLIRDLQTSVLELKAELDRTQRLNEELQLCNRKLSEKLAAAEAKLASPLITPPPQQTTPTFKDIQKLIATKLEHSKVTNESTTDARPTTRALMGPGIQSVPVASADLQRKVAACHLPPLPPPPPLPRATLKGAIIPKAPVIPPSGSRNDDKPVVMSAHSNLVGEIQKRSTHLLAIKTDIETKGEFVNSLIKKVLDAAYSDIEDVLQFVDWLDDQLLSLADERAVLKHFKWPEKKADAMREAAVEYRGLKLLESELSSHKDNPAIPCGVAFKKMAGLLDKSEKSIQRLIKLRTSVMLSYQQFKIPIDWMLDSGCISKIKQGSMMLAKIYLRRVTTELESAQYLERESTQEGLLLQGIHFAYKVHQFAGGLDSQTLCAFEEIRRRVPGHLRESEALLTGVPST</sequence>
<dbReference type="GO" id="GO:0055028">
    <property type="term" value="C:cortical microtubule"/>
    <property type="evidence" value="ECO:0007669"/>
    <property type="project" value="TreeGrafter"/>
</dbReference>
<dbReference type="Proteomes" id="UP000626092">
    <property type="component" value="Unassembled WGS sequence"/>
</dbReference>
<comment type="caution">
    <text evidence="4">The sequence shown here is derived from an EMBL/GenBank/DDBJ whole genome shotgun (WGS) entry which is preliminary data.</text>
</comment>
<feature type="compositionally biased region" description="Low complexity" evidence="3">
    <location>
        <begin position="21"/>
        <end position="31"/>
    </location>
</feature>
<feature type="region of interest" description="Disordered" evidence="3">
    <location>
        <begin position="188"/>
        <end position="207"/>
    </location>
</feature>
<evidence type="ECO:0008006" key="6">
    <source>
        <dbReference type="Google" id="ProtNLM"/>
    </source>
</evidence>
<dbReference type="OrthoDB" id="673648at2759"/>
<feature type="coiled-coil region" evidence="2">
    <location>
        <begin position="116"/>
        <end position="157"/>
    </location>
</feature>
<dbReference type="EMBL" id="WJXA01000002">
    <property type="protein sequence ID" value="KAF7149516.1"/>
    <property type="molecule type" value="Genomic_DNA"/>
</dbReference>
<evidence type="ECO:0000256" key="1">
    <source>
        <dbReference type="ARBA" id="ARBA00023054"/>
    </source>
</evidence>
<name>A0A834HK72_RHOSS</name>
<evidence type="ECO:0000313" key="5">
    <source>
        <dbReference type="Proteomes" id="UP000626092"/>
    </source>
</evidence>
<feature type="compositionally biased region" description="Polar residues" evidence="3">
    <location>
        <begin position="1"/>
        <end position="17"/>
    </location>
</feature>
<evidence type="ECO:0000256" key="2">
    <source>
        <dbReference type="SAM" id="Coils"/>
    </source>
</evidence>
<evidence type="ECO:0000313" key="4">
    <source>
        <dbReference type="EMBL" id="KAF7149516.1"/>
    </source>
</evidence>
<feature type="compositionally biased region" description="Basic and acidic residues" evidence="3">
    <location>
        <begin position="87"/>
        <end position="112"/>
    </location>
</feature>
<organism evidence="4 5">
    <name type="scientific">Rhododendron simsii</name>
    <name type="common">Sims's rhododendron</name>
    <dbReference type="NCBI Taxonomy" id="118357"/>
    <lineage>
        <taxon>Eukaryota</taxon>
        <taxon>Viridiplantae</taxon>
        <taxon>Streptophyta</taxon>
        <taxon>Embryophyta</taxon>
        <taxon>Tracheophyta</taxon>
        <taxon>Spermatophyta</taxon>
        <taxon>Magnoliopsida</taxon>
        <taxon>eudicotyledons</taxon>
        <taxon>Gunneridae</taxon>
        <taxon>Pentapetalae</taxon>
        <taxon>asterids</taxon>
        <taxon>Ericales</taxon>
        <taxon>Ericaceae</taxon>
        <taxon>Ericoideae</taxon>
        <taxon>Rhodoreae</taxon>
        <taxon>Rhododendron</taxon>
    </lineage>
</organism>
<keyword evidence="5" id="KW-1185">Reference proteome</keyword>
<evidence type="ECO:0000256" key="3">
    <source>
        <dbReference type="SAM" id="MobiDB-lite"/>
    </source>
</evidence>
<protein>
    <recommendedName>
        <fullName evidence="6">Protein CHUP1, chloroplastic</fullName>
    </recommendedName>
</protein>
<feature type="compositionally biased region" description="Polar residues" evidence="3">
    <location>
        <begin position="40"/>
        <end position="49"/>
    </location>
</feature>
<dbReference type="PANTHER" id="PTHR31342">
    <property type="entry name" value="PROTEIN CHUP1, CHLOROPLASTIC"/>
    <property type="match status" value="1"/>
</dbReference>
<keyword evidence="1 2" id="KW-0175">Coiled coil</keyword>
<gene>
    <name evidence="4" type="ORF">RHSIM_Rhsim02G0214200</name>
</gene>
<dbReference type="PANTHER" id="PTHR31342:SF43">
    <property type="entry name" value="F11A17.16"/>
    <property type="match status" value="1"/>
</dbReference>